<evidence type="ECO:0000259" key="1">
    <source>
        <dbReference type="Pfam" id="PF08241"/>
    </source>
</evidence>
<evidence type="ECO:0000313" key="2">
    <source>
        <dbReference type="EMBL" id="RUS25556.1"/>
    </source>
</evidence>
<reference evidence="2 3" key="1">
    <citation type="journal article" date="2018" name="New Phytol.">
        <title>Phylogenomics of Endogonaceae and evolution of mycorrhizas within Mucoromycota.</title>
        <authorList>
            <person name="Chang Y."/>
            <person name="Desiro A."/>
            <person name="Na H."/>
            <person name="Sandor L."/>
            <person name="Lipzen A."/>
            <person name="Clum A."/>
            <person name="Barry K."/>
            <person name="Grigoriev I.V."/>
            <person name="Martin F.M."/>
            <person name="Stajich J.E."/>
            <person name="Smith M.E."/>
            <person name="Bonito G."/>
            <person name="Spatafora J.W."/>
        </authorList>
    </citation>
    <scope>NUCLEOTIDE SEQUENCE [LARGE SCALE GENOMIC DNA]</scope>
    <source>
        <strain evidence="2 3">AD002</strain>
    </source>
</reference>
<feature type="domain" description="Methyltransferase type 11" evidence="1">
    <location>
        <begin position="51"/>
        <end position="122"/>
    </location>
</feature>
<proteinExistence type="predicted"/>
<protein>
    <recommendedName>
        <fullName evidence="1">Methyltransferase type 11 domain-containing protein</fullName>
    </recommendedName>
</protein>
<dbReference type="CDD" id="cd02440">
    <property type="entry name" value="AdoMet_MTases"/>
    <property type="match status" value="1"/>
</dbReference>
<organism evidence="2 3">
    <name type="scientific">Jimgerdemannia flammicorona</name>
    <dbReference type="NCBI Taxonomy" id="994334"/>
    <lineage>
        <taxon>Eukaryota</taxon>
        <taxon>Fungi</taxon>
        <taxon>Fungi incertae sedis</taxon>
        <taxon>Mucoromycota</taxon>
        <taxon>Mucoromycotina</taxon>
        <taxon>Endogonomycetes</taxon>
        <taxon>Endogonales</taxon>
        <taxon>Endogonaceae</taxon>
        <taxon>Jimgerdemannia</taxon>
    </lineage>
</organism>
<dbReference type="Proteomes" id="UP000274822">
    <property type="component" value="Unassembled WGS sequence"/>
</dbReference>
<dbReference type="Pfam" id="PF08241">
    <property type="entry name" value="Methyltransf_11"/>
    <property type="match status" value="1"/>
</dbReference>
<dbReference type="Gene3D" id="3.40.50.150">
    <property type="entry name" value="Vaccinia Virus protein VP39"/>
    <property type="match status" value="1"/>
</dbReference>
<keyword evidence="3" id="KW-1185">Reference proteome</keyword>
<dbReference type="EMBL" id="RBNJ01012667">
    <property type="protein sequence ID" value="RUS25556.1"/>
    <property type="molecule type" value="Genomic_DNA"/>
</dbReference>
<name>A0A433Q700_9FUNG</name>
<sequence length="271" mass="31234">MAPFQLRLWHLVRRDRYVPLFERISGRSDLFLMKFSDRVTLPIPAKAFPNATIYGIDTIAHFETKDVPDNCYIQVADALDLPFEESTFDFIFMRGLIFDIKALNYKELVTNMVTLLKPGGYIELNEQDVRLRNAGPITAKFIDLETMAFDTEGFDSRLTRRMHKFLVRDSRITDVKTTFYSIPVGKQWAEPVAGLAAADLLREYRGKREWVAPRVGIDLTDYDDIVDSVKREFMTAETTYVNYRIVYGRKIANVERNPSMKGANSTSKFAL</sequence>
<dbReference type="SUPFAM" id="SSF53335">
    <property type="entry name" value="S-adenosyl-L-methionine-dependent methyltransferases"/>
    <property type="match status" value="1"/>
</dbReference>
<comment type="caution">
    <text evidence="2">The sequence shown here is derived from an EMBL/GenBank/DDBJ whole genome shotgun (WGS) entry which is preliminary data.</text>
</comment>
<dbReference type="GO" id="GO:0008757">
    <property type="term" value="F:S-adenosylmethionine-dependent methyltransferase activity"/>
    <property type="evidence" value="ECO:0007669"/>
    <property type="project" value="InterPro"/>
</dbReference>
<dbReference type="InterPro" id="IPR029063">
    <property type="entry name" value="SAM-dependent_MTases_sf"/>
</dbReference>
<gene>
    <name evidence="2" type="ORF">BC938DRAFT_471968</name>
</gene>
<dbReference type="InterPro" id="IPR013216">
    <property type="entry name" value="Methyltransf_11"/>
</dbReference>
<accession>A0A433Q700</accession>
<dbReference type="AlphaFoldDB" id="A0A433Q700"/>
<evidence type="ECO:0000313" key="3">
    <source>
        <dbReference type="Proteomes" id="UP000274822"/>
    </source>
</evidence>